<evidence type="ECO:0000256" key="1">
    <source>
        <dbReference type="ARBA" id="ARBA00022741"/>
    </source>
</evidence>
<organism evidence="3 4">
    <name type="scientific">Curvularia kusanoi</name>
    <name type="common">Cochliobolus kusanoi</name>
    <dbReference type="NCBI Taxonomy" id="90978"/>
    <lineage>
        <taxon>Eukaryota</taxon>
        <taxon>Fungi</taxon>
        <taxon>Dikarya</taxon>
        <taxon>Ascomycota</taxon>
        <taxon>Pezizomycotina</taxon>
        <taxon>Dothideomycetes</taxon>
        <taxon>Pleosporomycetidae</taxon>
        <taxon>Pleosporales</taxon>
        <taxon>Pleosporineae</taxon>
        <taxon>Pleosporaceae</taxon>
        <taxon>Curvularia</taxon>
    </lineage>
</organism>
<dbReference type="AlphaFoldDB" id="A0A9P4WAS5"/>
<evidence type="ECO:0000313" key="3">
    <source>
        <dbReference type="EMBL" id="KAF3006488.1"/>
    </source>
</evidence>
<evidence type="ECO:0000313" key="4">
    <source>
        <dbReference type="Proteomes" id="UP000801428"/>
    </source>
</evidence>
<keyword evidence="2" id="KW-0067">ATP-binding</keyword>
<reference evidence="3" key="1">
    <citation type="submission" date="2019-04" db="EMBL/GenBank/DDBJ databases">
        <title>Sequencing of skin fungus with MAO and IRED activity.</title>
        <authorList>
            <person name="Marsaioli A.J."/>
            <person name="Bonatto J.M.C."/>
            <person name="Reis Junior O."/>
        </authorList>
    </citation>
    <scope>NUCLEOTIDE SEQUENCE</scope>
    <source>
        <strain evidence="3">30M1</strain>
    </source>
</reference>
<dbReference type="Gene3D" id="3.30.420.40">
    <property type="match status" value="1"/>
</dbReference>
<dbReference type="Pfam" id="PF00012">
    <property type="entry name" value="HSP70"/>
    <property type="match status" value="1"/>
</dbReference>
<keyword evidence="4" id="KW-1185">Reference proteome</keyword>
<sequence length="370" mass="42083">MCDMGGGTVDLISYRVNKVHPVAVEEVTIGCGDQCGGSFVDRAFLKWLEMKLGTHNYLKISACRSEDMPRTSLSSKLARMLQDFTLEVKSGFSGTETNHIRLPYPLNSMKSNKARGISEGELRITPEDMITMFEFPLRRTYELLGEQLQKAKQIKNLRMKYVFMVGGFTGSPYMSRKVTEFVETAGLQAIRPAYPWSAVARGAVCKALEGNVKAITNRKCRRHYGVSIKVRFDPSEHEEDEWYICEFEYTKWVDGLAMWLLNKGDDLQASESSHTSMTFNRNFWPEQKTIKVSLYSSEQDEAPQRIAHESVKKIASIVIDLSVVPVAKWQTKFSPSEYIYYAVNFSLKISIESALMFSLWIDGVCYGFFA</sequence>
<dbReference type="Proteomes" id="UP000801428">
    <property type="component" value="Unassembled WGS sequence"/>
</dbReference>
<comment type="caution">
    <text evidence="3">The sequence shown here is derived from an EMBL/GenBank/DDBJ whole genome shotgun (WGS) entry which is preliminary data.</text>
</comment>
<dbReference type="GO" id="GO:0005524">
    <property type="term" value="F:ATP binding"/>
    <property type="evidence" value="ECO:0007669"/>
    <property type="project" value="UniProtKB-KW"/>
</dbReference>
<name>A0A9P4WAS5_CURKU</name>
<dbReference type="GO" id="GO:0140662">
    <property type="term" value="F:ATP-dependent protein folding chaperone"/>
    <property type="evidence" value="ECO:0007669"/>
    <property type="project" value="InterPro"/>
</dbReference>
<dbReference type="InterPro" id="IPR043129">
    <property type="entry name" value="ATPase_NBD"/>
</dbReference>
<dbReference type="OrthoDB" id="2963168at2759"/>
<dbReference type="PANTHER" id="PTHR14187:SF82">
    <property type="entry name" value="FAMILY CHAPERONE, PUTATIVE (AFU_ORTHOLOGUE AFUA_7G08575)-RELATED"/>
    <property type="match status" value="1"/>
</dbReference>
<evidence type="ECO:0000256" key="2">
    <source>
        <dbReference type="ARBA" id="ARBA00022840"/>
    </source>
</evidence>
<dbReference type="Gene3D" id="3.90.640.10">
    <property type="entry name" value="Actin, Chain A, domain 4"/>
    <property type="match status" value="1"/>
</dbReference>
<keyword evidence="1" id="KW-0547">Nucleotide-binding</keyword>
<evidence type="ECO:0008006" key="5">
    <source>
        <dbReference type="Google" id="ProtNLM"/>
    </source>
</evidence>
<accession>A0A9P4WAS5</accession>
<dbReference type="PANTHER" id="PTHR14187">
    <property type="entry name" value="ALPHA KINASE/ELONGATION FACTOR 2 KINASE"/>
    <property type="match status" value="1"/>
</dbReference>
<protein>
    <recommendedName>
        <fullName evidence="5">Actin-like ATPase domain-containing protein</fullName>
    </recommendedName>
</protein>
<gene>
    <name evidence="3" type="ORF">E8E13_004272</name>
</gene>
<dbReference type="EMBL" id="SWKU01000005">
    <property type="protein sequence ID" value="KAF3006488.1"/>
    <property type="molecule type" value="Genomic_DNA"/>
</dbReference>
<proteinExistence type="predicted"/>
<dbReference type="CDD" id="cd10170">
    <property type="entry name" value="ASKHA_NBD_HSP70"/>
    <property type="match status" value="1"/>
</dbReference>
<dbReference type="SUPFAM" id="SSF53067">
    <property type="entry name" value="Actin-like ATPase domain"/>
    <property type="match status" value="1"/>
</dbReference>
<dbReference type="InterPro" id="IPR013126">
    <property type="entry name" value="Hsp_70_fam"/>
</dbReference>